<evidence type="ECO:0000313" key="3">
    <source>
        <dbReference type="Proteomes" id="UP000034406"/>
    </source>
</evidence>
<evidence type="ECO:0000256" key="1">
    <source>
        <dbReference type="SAM" id="Phobius"/>
    </source>
</evidence>
<protein>
    <submittedName>
        <fullName evidence="2">Uncharacterized protein</fullName>
    </submittedName>
</protein>
<dbReference type="STRING" id="1618490.US90_C0016G0024"/>
<feature type="transmembrane region" description="Helical" evidence="1">
    <location>
        <begin position="130"/>
        <end position="150"/>
    </location>
</feature>
<feature type="transmembrane region" description="Helical" evidence="1">
    <location>
        <begin position="156"/>
        <end position="180"/>
    </location>
</feature>
<keyword evidence="1" id="KW-0812">Transmembrane</keyword>
<feature type="transmembrane region" description="Helical" evidence="1">
    <location>
        <begin position="38"/>
        <end position="59"/>
    </location>
</feature>
<accession>A0A0G0JS04</accession>
<comment type="caution">
    <text evidence="2">The sequence shown here is derived from an EMBL/GenBank/DDBJ whole genome shotgun (WGS) entry which is preliminary data.</text>
</comment>
<evidence type="ECO:0000313" key="2">
    <source>
        <dbReference type="EMBL" id="KKQ69522.1"/>
    </source>
</evidence>
<organism evidence="2 3">
    <name type="scientific">Candidatus Shapirobacteria bacterium GW2011_GWE2_38_30</name>
    <dbReference type="NCBI Taxonomy" id="1618490"/>
    <lineage>
        <taxon>Bacteria</taxon>
        <taxon>Candidatus Shapironibacteriota</taxon>
    </lineage>
</organism>
<name>A0A0G0JS04_9BACT</name>
<feature type="transmembrane region" description="Helical" evidence="1">
    <location>
        <begin position="221"/>
        <end position="239"/>
    </location>
</feature>
<keyword evidence="1" id="KW-0472">Membrane</keyword>
<dbReference type="Proteomes" id="UP000034406">
    <property type="component" value="Unassembled WGS sequence"/>
</dbReference>
<dbReference type="EMBL" id="LBUT01000016">
    <property type="protein sequence ID" value="KKQ69522.1"/>
    <property type="molecule type" value="Genomic_DNA"/>
</dbReference>
<sequence>MFLLVLLTMPKRLRYFASSLLGSLIFFMLISLPFEARYYGLMAGVVLLVFIYWFGLGIIFEESLFNKIVPVTLPVAFFVGFGLFMAIFPYNLLTAIPASIFFGLICYVIFSIENIFFVAIGYKTVPLYRAAYTFSLMVMLLTAFFAYDTILSFRTYFWVNAIAVFLTSMLLFLYQFWAIAIELPDDGKNKSISAYVIVPSIVMAELALIFSFWPVGIFKGSVYLVSVFYIILGLLQADIRERLFKRTWTGLLWVALAVLIGVVGMTSWGE</sequence>
<feature type="transmembrane region" description="Helical" evidence="1">
    <location>
        <begin position="96"/>
        <end position="118"/>
    </location>
</feature>
<keyword evidence="1" id="KW-1133">Transmembrane helix</keyword>
<feature type="transmembrane region" description="Helical" evidence="1">
    <location>
        <begin position="192"/>
        <end position="215"/>
    </location>
</feature>
<feature type="transmembrane region" description="Helical" evidence="1">
    <location>
        <begin position="12"/>
        <end position="32"/>
    </location>
</feature>
<feature type="transmembrane region" description="Helical" evidence="1">
    <location>
        <begin position="251"/>
        <end position="269"/>
    </location>
</feature>
<gene>
    <name evidence="2" type="ORF">US90_C0016G0024</name>
</gene>
<feature type="transmembrane region" description="Helical" evidence="1">
    <location>
        <begin position="71"/>
        <end position="90"/>
    </location>
</feature>
<reference evidence="2 3" key="1">
    <citation type="journal article" date="2015" name="Nature">
        <title>rRNA introns, odd ribosomes, and small enigmatic genomes across a large radiation of phyla.</title>
        <authorList>
            <person name="Brown C.T."/>
            <person name="Hug L.A."/>
            <person name="Thomas B.C."/>
            <person name="Sharon I."/>
            <person name="Castelle C.J."/>
            <person name="Singh A."/>
            <person name="Wilkins M.J."/>
            <person name="Williams K.H."/>
            <person name="Banfield J.F."/>
        </authorList>
    </citation>
    <scope>NUCLEOTIDE SEQUENCE [LARGE SCALE GENOMIC DNA]</scope>
</reference>
<dbReference type="AlphaFoldDB" id="A0A0G0JS04"/>
<proteinExistence type="predicted"/>